<gene>
    <name evidence="2" type="ORF">JDW19_08255</name>
</gene>
<sequence>MRYMMIVLLEFYPSWLALPREERRKHAGTLQATIQKYNEQVQVRFFDAEALPGKDYTDFVVCETEDMKQYHYMWEEIRDSEPYTKGYMKIKDVVMGMENAFQSYESEMLQMEK</sequence>
<proteinExistence type="inferred from homology"/>
<organism evidence="2 3">
    <name type="scientific">Paenibacillus polymyxa</name>
    <name type="common">Bacillus polymyxa</name>
    <dbReference type="NCBI Taxonomy" id="1406"/>
    <lineage>
        <taxon>Bacteria</taxon>
        <taxon>Bacillati</taxon>
        <taxon>Bacillota</taxon>
        <taxon>Bacilli</taxon>
        <taxon>Bacillales</taxon>
        <taxon>Paenibacillaceae</taxon>
        <taxon>Paenibacillus</taxon>
    </lineage>
</organism>
<dbReference type="Proteomes" id="UP000650605">
    <property type="component" value="Unassembled WGS sequence"/>
</dbReference>
<evidence type="ECO:0000256" key="1">
    <source>
        <dbReference type="ARBA" id="ARBA00006869"/>
    </source>
</evidence>
<comment type="caution">
    <text evidence="2">The sequence shown here is derived from an EMBL/GenBank/DDBJ whole genome shotgun (WGS) entry which is preliminary data.</text>
</comment>
<protein>
    <submittedName>
        <fullName evidence="2">Darcynin 2</fullName>
    </submittedName>
</protein>
<dbReference type="RefSeq" id="WP_029516775.1">
    <property type="nucleotide sequence ID" value="NZ_ALJV01000107.1"/>
</dbReference>
<dbReference type="Pfam" id="PF17074">
    <property type="entry name" value="Darcynin"/>
    <property type="match status" value="1"/>
</dbReference>
<comment type="similarity">
    <text evidence="1">Belongs to the darcynin family.</text>
</comment>
<name>A0A8I1INV5_PAEPO</name>
<dbReference type="InterPro" id="IPR031409">
    <property type="entry name" value="Darcynin"/>
</dbReference>
<evidence type="ECO:0000313" key="3">
    <source>
        <dbReference type="Proteomes" id="UP000650605"/>
    </source>
</evidence>
<dbReference type="EMBL" id="JAEHFQ010000003">
    <property type="protein sequence ID" value="MBM0633122.1"/>
    <property type="molecule type" value="Genomic_DNA"/>
</dbReference>
<evidence type="ECO:0000313" key="2">
    <source>
        <dbReference type="EMBL" id="MBM0633122.1"/>
    </source>
</evidence>
<reference evidence="2" key="1">
    <citation type="submission" date="2020-12" db="EMBL/GenBank/DDBJ databases">
        <title>Paenibacillus polymyxa LMG 27872: a double-edged sword.</title>
        <authorList>
            <person name="Langendries S."/>
            <person name="Garcia Mendez S."/>
            <person name="Beirinckx S."/>
            <person name="Viaene T."/>
            <person name="Baeyen S."/>
            <person name="Goeminne G."/>
            <person name="Willems A."/>
            <person name="Debode J."/>
            <person name="Goormachtig S."/>
        </authorList>
    </citation>
    <scope>NUCLEOTIDE SEQUENCE</scope>
    <source>
        <strain evidence="2">LMG 27872</strain>
    </source>
</reference>
<dbReference type="AlphaFoldDB" id="A0A8I1INV5"/>
<accession>A0A8I1INV5</accession>